<evidence type="ECO:0000313" key="4">
    <source>
        <dbReference type="Proteomes" id="UP001501072"/>
    </source>
</evidence>
<dbReference type="PANTHER" id="PTHR46553:SF3">
    <property type="entry name" value="ADENINE NUCLEOTIDE ALPHA HYDROLASES-LIKE SUPERFAMILY PROTEIN"/>
    <property type="match status" value="1"/>
</dbReference>
<name>A0ABN1STL6_9ACTN</name>
<feature type="domain" description="UspA" evidence="2">
    <location>
        <begin position="90"/>
        <end position="226"/>
    </location>
</feature>
<feature type="domain" description="UspA" evidence="2">
    <location>
        <begin position="234"/>
        <end position="374"/>
    </location>
</feature>
<evidence type="ECO:0000313" key="3">
    <source>
        <dbReference type="EMBL" id="GAA1004488.1"/>
    </source>
</evidence>
<dbReference type="PANTHER" id="PTHR46553">
    <property type="entry name" value="ADENINE NUCLEOTIDE ALPHA HYDROLASES-LIKE SUPERFAMILY PROTEIN"/>
    <property type="match status" value="1"/>
</dbReference>
<proteinExistence type="inferred from homology"/>
<dbReference type="Gene3D" id="3.40.50.620">
    <property type="entry name" value="HUPs"/>
    <property type="match status" value="2"/>
</dbReference>
<dbReference type="EMBL" id="BAAAHU010000003">
    <property type="protein sequence ID" value="GAA1004488.1"/>
    <property type="molecule type" value="Genomic_DNA"/>
</dbReference>
<accession>A0ABN1STL6</accession>
<dbReference type="InterPro" id="IPR014729">
    <property type="entry name" value="Rossmann-like_a/b/a_fold"/>
</dbReference>
<reference evidence="3 4" key="1">
    <citation type="journal article" date="2019" name="Int. J. Syst. Evol. Microbiol.">
        <title>The Global Catalogue of Microorganisms (GCM) 10K type strain sequencing project: providing services to taxonomists for standard genome sequencing and annotation.</title>
        <authorList>
            <consortium name="The Broad Institute Genomics Platform"/>
            <consortium name="The Broad Institute Genome Sequencing Center for Infectious Disease"/>
            <person name="Wu L."/>
            <person name="Ma J."/>
        </authorList>
    </citation>
    <scope>NUCLEOTIDE SEQUENCE [LARGE SCALE GENOMIC DNA]</scope>
    <source>
        <strain evidence="3 4">JCM 11269</strain>
    </source>
</reference>
<dbReference type="PRINTS" id="PR01438">
    <property type="entry name" value="UNVRSLSTRESS"/>
</dbReference>
<keyword evidence="4" id="KW-1185">Reference proteome</keyword>
<protein>
    <submittedName>
        <fullName evidence="3">Universal stress protein</fullName>
    </submittedName>
</protein>
<dbReference type="InterPro" id="IPR006015">
    <property type="entry name" value="Universal_stress_UspA"/>
</dbReference>
<comment type="similarity">
    <text evidence="1">Belongs to the universal stress protein A family.</text>
</comment>
<evidence type="ECO:0000259" key="2">
    <source>
        <dbReference type="Pfam" id="PF00582"/>
    </source>
</evidence>
<dbReference type="InterPro" id="IPR006016">
    <property type="entry name" value="UspA"/>
</dbReference>
<sequence length="377" mass="38651">MAACGSGGRTAVHEGCAARVGVPRTWHPAGAAARAAAPAGTDRAVPVGTGLCAEPPRGEVPWTHGGTAPPGRGWAEEEVSDEGVPVPGLVVVGVDGSESSLAAVEVAAREARLRGARLRVVHAFIWPVMPVPLGPSPLGPPDGGLQNMADRLVADAVERARSVEPEVEVSSEVVTGEPLTVLEAESRAAELVVVGSRGMGVFVGLLVGSTAVHLAAHGRCPVLVVRGKPEPEGPIVLGVDGSAAGEKAVDFAFAEAELRKAPLVALHAWTTWNAPLPEPQDAAAPYANPPGTLAQTEERLLAEAIAGHKERHPDVVVEHRVVHGGAREALIEASRSAQLLVVGARGRGGFTGLLLGSVSQALLHHSHCPIAVVRGKK</sequence>
<dbReference type="Proteomes" id="UP001501072">
    <property type="component" value="Unassembled WGS sequence"/>
</dbReference>
<dbReference type="Pfam" id="PF00582">
    <property type="entry name" value="Usp"/>
    <property type="match status" value="2"/>
</dbReference>
<organism evidence="3 4">
    <name type="scientific">Streptomyces thermogriseus</name>
    <dbReference type="NCBI Taxonomy" id="75292"/>
    <lineage>
        <taxon>Bacteria</taxon>
        <taxon>Bacillati</taxon>
        <taxon>Actinomycetota</taxon>
        <taxon>Actinomycetes</taxon>
        <taxon>Kitasatosporales</taxon>
        <taxon>Streptomycetaceae</taxon>
        <taxon>Streptomyces</taxon>
    </lineage>
</organism>
<dbReference type="SUPFAM" id="SSF52402">
    <property type="entry name" value="Adenine nucleotide alpha hydrolases-like"/>
    <property type="match status" value="2"/>
</dbReference>
<comment type="caution">
    <text evidence="3">The sequence shown here is derived from an EMBL/GenBank/DDBJ whole genome shotgun (WGS) entry which is preliminary data.</text>
</comment>
<evidence type="ECO:0000256" key="1">
    <source>
        <dbReference type="ARBA" id="ARBA00008791"/>
    </source>
</evidence>
<gene>
    <name evidence="3" type="ORF">GCM10009564_06670</name>
</gene>